<dbReference type="InParanoid" id="A0A2I1DIP9"/>
<evidence type="ECO:0000259" key="3">
    <source>
        <dbReference type="SMART" id="SM00382"/>
    </source>
</evidence>
<dbReference type="AlphaFoldDB" id="A0A2I1DIP9"/>
<feature type="domain" description="AAA+ ATPase" evidence="3">
    <location>
        <begin position="115"/>
        <end position="269"/>
    </location>
</feature>
<organism evidence="4 5">
    <name type="scientific">Acidithiobacillus marinus</name>
    <dbReference type="NCBI Taxonomy" id="187490"/>
    <lineage>
        <taxon>Bacteria</taxon>
        <taxon>Pseudomonadati</taxon>
        <taxon>Pseudomonadota</taxon>
        <taxon>Acidithiobacillia</taxon>
        <taxon>Acidithiobacillales</taxon>
        <taxon>Acidithiobacillaceae</taxon>
        <taxon>Acidithiobacillus</taxon>
    </lineage>
</organism>
<dbReference type="PANTHER" id="PTHR11638:SF18">
    <property type="entry name" value="HEAT SHOCK PROTEIN 104"/>
    <property type="match status" value="1"/>
</dbReference>
<dbReference type="SMART" id="SM00382">
    <property type="entry name" value="AAA"/>
    <property type="match status" value="1"/>
</dbReference>
<dbReference type="Pfam" id="PF07724">
    <property type="entry name" value="AAA_2"/>
    <property type="match status" value="1"/>
</dbReference>
<dbReference type="Proteomes" id="UP000234329">
    <property type="component" value="Unassembled WGS sequence"/>
</dbReference>
<reference evidence="4 5" key="1">
    <citation type="submission" date="2017-03" db="EMBL/GenBank/DDBJ databases">
        <title>Draft genime sequence of the acidophilic sulfur-oxidizing bacterium Acidithiobacillus sp. SH, isolated from seawater.</title>
        <authorList>
            <person name="Sharmin S."/>
            <person name="Tokuhisa M."/>
            <person name="Kanao T."/>
            <person name="Kamimura K."/>
        </authorList>
    </citation>
    <scope>NUCLEOTIDE SEQUENCE [LARGE SCALE GENOMIC DNA]</scope>
    <source>
        <strain evidence="4 5">SH</strain>
    </source>
</reference>
<evidence type="ECO:0000313" key="4">
    <source>
        <dbReference type="EMBL" id="PKY09746.1"/>
    </source>
</evidence>
<evidence type="ECO:0000256" key="2">
    <source>
        <dbReference type="ARBA" id="ARBA00022840"/>
    </source>
</evidence>
<dbReference type="SUPFAM" id="SSF52540">
    <property type="entry name" value="P-loop containing nucleoside triphosphate hydrolases"/>
    <property type="match status" value="1"/>
</dbReference>
<dbReference type="GO" id="GO:0005524">
    <property type="term" value="F:ATP binding"/>
    <property type="evidence" value="ECO:0007669"/>
    <property type="project" value="UniProtKB-KW"/>
</dbReference>
<keyword evidence="1" id="KW-0547">Nucleotide-binding</keyword>
<name>A0A2I1DIP9_9PROT</name>
<evidence type="ECO:0000313" key="5">
    <source>
        <dbReference type="Proteomes" id="UP000234329"/>
    </source>
</evidence>
<sequence>MATPSANCTIKAKIMNHHTGYQGKERRMIIKIKAEALTLSTILPPKTRAITCIIPFIRVHRTTQTWRKMMETSETEITSIAQTSTPLFGQKQAIQRIDRAIKRARSGLLGRRGKPFMSMLLLGPSGVGKTESAKAIAEMVYGDRTHIARFNANECVGEGGQFKAFGPPRGYQGSDKGGLLTQQVKAMGGQCVILIDEIEKGSQELFDGMMTALDEGYMEDASFGERIDITDAIVVMTSNILAGENLDTMEDDDLRERIASSTIQNHRTGANNAPFRTEFVGRIQEVIHFSALDDVDIAAIITHKYRSDTAVKIAMEYRILVVDISPVALGFLTEKVGQTKFGVRYVDTVISRFIVDEIIDNENLPTEKSHTFIWDMTDKGRLFVKDMDENGYADLAASREEDEAVTIEKMKALRITLARKAIDELRIRRAATKQHNRNVIVDHKMIVN</sequence>
<dbReference type="EMBL" id="MXAV01000051">
    <property type="protein sequence ID" value="PKY09746.1"/>
    <property type="molecule type" value="Genomic_DNA"/>
</dbReference>
<gene>
    <name evidence="4" type="ORF">B1757_13175</name>
</gene>
<dbReference type="GO" id="GO:0034605">
    <property type="term" value="P:cellular response to heat"/>
    <property type="evidence" value="ECO:0007669"/>
    <property type="project" value="TreeGrafter"/>
</dbReference>
<dbReference type="OrthoDB" id="7236151at2"/>
<evidence type="ECO:0000256" key="1">
    <source>
        <dbReference type="ARBA" id="ARBA00022741"/>
    </source>
</evidence>
<dbReference type="InterPro" id="IPR003593">
    <property type="entry name" value="AAA+_ATPase"/>
</dbReference>
<dbReference type="GO" id="GO:0005737">
    <property type="term" value="C:cytoplasm"/>
    <property type="evidence" value="ECO:0007669"/>
    <property type="project" value="TreeGrafter"/>
</dbReference>
<dbReference type="PANTHER" id="PTHR11638">
    <property type="entry name" value="ATP-DEPENDENT CLP PROTEASE"/>
    <property type="match status" value="1"/>
</dbReference>
<proteinExistence type="predicted"/>
<protein>
    <recommendedName>
        <fullName evidence="3">AAA+ ATPase domain-containing protein</fullName>
    </recommendedName>
</protein>
<dbReference type="PRINTS" id="PR00300">
    <property type="entry name" value="CLPPROTEASEA"/>
</dbReference>
<keyword evidence="5" id="KW-1185">Reference proteome</keyword>
<keyword evidence="2" id="KW-0067">ATP-binding</keyword>
<dbReference type="InterPro" id="IPR027417">
    <property type="entry name" value="P-loop_NTPase"/>
</dbReference>
<dbReference type="InterPro" id="IPR050130">
    <property type="entry name" value="ClpA_ClpB"/>
</dbReference>
<dbReference type="InterPro" id="IPR003959">
    <property type="entry name" value="ATPase_AAA_core"/>
</dbReference>
<dbReference type="Gene3D" id="3.40.50.300">
    <property type="entry name" value="P-loop containing nucleotide triphosphate hydrolases"/>
    <property type="match status" value="1"/>
</dbReference>
<dbReference type="InterPro" id="IPR001270">
    <property type="entry name" value="ClpA/B"/>
</dbReference>
<comment type="caution">
    <text evidence="4">The sequence shown here is derived from an EMBL/GenBank/DDBJ whole genome shotgun (WGS) entry which is preliminary data.</text>
</comment>
<accession>A0A2I1DIP9</accession>
<dbReference type="GO" id="GO:0016887">
    <property type="term" value="F:ATP hydrolysis activity"/>
    <property type="evidence" value="ECO:0007669"/>
    <property type="project" value="InterPro"/>
</dbReference>